<feature type="region of interest" description="Disordered" evidence="1">
    <location>
        <begin position="58"/>
        <end position="94"/>
    </location>
</feature>
<evidence type="ECO:0000313" key="3">
    <source>
        <dbReference type="WBParaSite" id="Hba_10739"/>
    </source>
</evidence>
<accession>A0A1I7X021</accession>
<dbReference type="Proteomes" id="UP000095283">
    <property type="component" value="Unplaced"/>
</dbReference>
<keyword evidence="2" id="KW-1185">Reference proteome</keyword>
<organism evidence="2 3">
    <name type="scientific">Heterorhabditis bacteriophora</name>
    <name type="common">Entomopathogenic nematode worm</name>
    <dbReference type="NCBI Taxonomy" id="37862"/>
    <lineage>
        <taxon>Eukaryota</taxon>
        <taxon>Metazoa</taxon>
        <taxon>Ecdysozoa</taxon>
        <taxon>Nematoda</taxon>
        <taxon>Chromadorea</taxon>
        <taxon>Rhabditida</taxon>
        <taxon>Rhabditina</taxon>
        <taxon>Rhabditomorpha</taxon>
        <taxon>Strongyloidea</taxon>
        <taxon>Heterorhabditidae</taxon>
        <taxon>Heterorhabditis</taxon>
    </lineage>
</organism>
<name>A0A1I7X021_HETBA</name>
<evidence type="ECO:0000313" key="2">
    <source>
        <dbReference type="Proteomes" id="UP000095283"/>
    </source>
</evidence>
<feature type="region of interest" description="Disordered" evidence="1">
    <location>
        <begin position="1"/>
        <end position="40"/>
    </location>
</feature>
<sequence length="133" mass="14614">MTLGGSKSGSHSGFTPVPQIGSVKTARVPSFARPREPESYQDVHPCLIYSQYDPQLNNINDAHSLNRPGTSVTHNSSRPSPRASSSTTIASPAHSAVEQAVSVRHLRSFLHYDFVSLFYSNLIMHNMNKTAYN</sequence>
<dbReference type="WBParaSite" id="Hba_10739">
    <property type="protein sequence ID" value="Hba_10739"/>
    <property type="gene ID" value="Hba_10739"/>
</dbReference>
<proteinExistence type="predicted"/>
<dbReference type="AlphaFoldDB" id="A0A1I7X021"/>
<feature type="compositionally biased region" description="Polar residues" evidence="1">
    <location>
        <begin position="58"/>
        <end position="75"/>
    </location>
</feature>
<reference evidence="3" key="1">
    <citation type="submission" date="2016-11" db="UniProtKB">
        <authorList>
            <consortium name="WormBaseParasite"/>
        </authorList>
    </citation>
    <scope>IDENTIFICATION</scope>
</reference>
<evidence type="ECO:0000256" key="1">
    <source>
        <dbReference type="SAM" id="MobiDB-lite"/>
    </source>
</evidence>
<feature type="compositionally biased region" description="Low complexity" evidence="1">
    <location>
        <begin position="76"/>
        <end position="94"/>
    </location>
</feature>
<protein>
    <submittedName>
        <fullName evidence="3">Uncharacterized protein</fullName>
    </submittedName>
</protein>